<proteinExistence type="predicted"/>
<feature type="compositionally biased region" description="Basic and acidic residues" evidence="1">
    <location>
        <begin position="283"/>
        <end position="299"/>
    </location>
</feature>
<dbReference type="AlphaFoldDB" id="A0A433STJ5"/>
<comment type="caution">
    <text evidence="2">The sequence shown here is derived from an EMBL/GenBank/DDBJ whole genome shotgun (WGS) entry which is preliminary data.</text>
</comment>
<accession>A0A433STJ5</accession>
<gene>
    <name evidence="2" type="ORF">EGW08_019638</name>
</gene>
<feature type="compositionally biased region" description="Low complexity" evidence="1">
    <location>
        <begin position="233"/>
        <end position="252"/>
    </location>
</feature>
<feature type="compositionally biased region" description="Low complexity" evidence="1">
    <location>
        <begin position="204"/>
        <end position="222"/>
    </location>
</feature>
<reference evidence="2 3" key="1">
    <citation type="submission" date="2019-01" db="EMBL/GenBank/DDBJ databases">
        <title>A draft genome assembly of the solar-powered sea slug Elysia chlorotica.</title>
        <authorList>
            <person name="Cai H."/>
            <person name="Li Q."/>
            <person name="Fang X."/>
            <person name="Li J."/>
            <person name="Curtis N.E."/>
            <person name="Altenburger A."/>
            <person name="Shibata T."/>
            <person name="Feng M."/>
            <person name="Maeda T."/>
            <person name="Schwartz J.A."/>
            <person name="Shigenobu S."/>
            <person name="Lundholm N."/>
            <person name="Nishiyama T."/>
            <person name="Yang H."/>
            <person name="Hasebe M."/>
            <person name="Li S."/>
            <person name="Pierce S.K."/>
            <person name="Wang J."/>
        </authorList>
    </citation>
    <scope>NUCLEOTIDE SEQUENCE [LARGE SCALE GENOMIC DNA]</scope>
    <source>
        <strain evidence="2">EC2010</strain>
        <tissue evidence="2">Whole organism of an adult</tissue>
    </source>
</reference>
<feature type="compositionally biased region" description="Basic and acidic residues" evidence="1">
    <location>
        <begin position="65"/>
        <end position="79"/>
    </location>
</feature>
<feature type="compositionally biased region" description="Basic residues" evidence="1">
    <location>
        <begin position="849"/>
        <end position="858"/>
    </location>
</feature>
<feature type="compositionally biased region" description="Basic and acidic residues" evidence="1">
    <location>
        <begin position="582"/>
        <end position="592"/>
    </location>
</feature>
<sequence>MVAKGDDTLELVAVRVQRSRDSPSEERETRRRKTPERRAATGGLAQPTAGDSVVDADVSVSSVVDRVETRRTKTPERRSPSRQQKISRKTPERNSPSRKVKVSEGEDTAGLEQPSTEKDLSGGSESRSAAKTPERKSPARKLELEEEKPSRKTPERRTPSRKARKLSGGDREASVLEDSSSERDSSPVRPRRKTPERKSASRTAVKSSASSQDTSSAALAGTEGEEVEEIFEAGEIVMESLQVPQSEVSSEVPSRRRSTRLNTPDRSVVEFAGAKRTLRGSSRQRETTPSRQENEKESESSPNQEKFSSAEEVLNDVVAESETSISHEVSGRRRSTRLNTPDRSLAEVVRARSATPTRVTRKRGETPQRQQQQDEEESSSREDRAVTPTRQSARKKLQAAGKAETSESFVAEDEIQEPPSSLRKSRRLSKTPERLISSMTETIKTPVKAESGPVSARKSKREAKTPLKAIAEESQEPVVRSKRQSRTPEDMLEQDSDKDESVLEPAEGHNLRRSRRQSKTPDRQSARGSVEPATPTRRSRRQHKTPEVLNTDEIEPVLASSPMRQPKDTLPEPATPPKMSAKKSEAETEKEQTTTATPQKTSAKKSEKRQTASRSARRSPGRKVALAPLEEEEDAGKETADAHPVTRRSARKAKSPERLNTEQIQPVSPHGSPTRSKTTHTASDATAQATDQTDEAAHKNTLAQSATERETTAADNEEEPVRSFQFSPPVSHPRHSKTGHADDAESADDLATGATTPTRHHFVFSSPSVASPPKVEEKKSVKSKRTRKLHKLYTEDEVSLLSPVATPAAARQVSKRKVSGTQRAAALLMNRSKQQMSVQSRKLVPSVKVGKKSPGRKP</sequence>
<feature type="region of interest" description="Disordered" evidence="1">
    <location>
        <begin position="830"/>
        <end position="858"/>
    </location>
</feature>
<feature type="compositionally biased region" description="Low complexity" evidence="1">
    <location>
        <begin position="763"/>
        <end position="773"/>
    </location>
</feature>
<organism evidence="2 3">
    <name type="scientific">Elysia chlorotica</name>
    <name type="common">Eastern emerald elysia</name>
    <name type="synonym">Sea slug</name>
    <dbReference type="NCBI Taxonomy" id="188477"/>
    <lineage>
        <taxon>Eukaryota</taxon>
        <taxon>Metazoa</taxon>
        <taxon>Spiralia</taxon>
        <taxon>Lophotrochozoa</taxon>
        <taxon>Mollusca</taxon>
        <taxon>Gastropoda</taxon>
        <taxon>Heterobranchia</taxon>
        <taxon>Euthyneura</taxon>
        <taxon>Panpulmonata</taxon>
        <taxon>Sacoglossa</taxon>
        <taxon>Placobranchoidea</taxon>
        <taxon>Plakobranchidae</taxon>
        <taxon>Elysia</taxon>
    </lineage>
</organism>
<evidence type="ECO:0000313" key="2">
    <source>
        <dbReference type="EMBL" id="RUS72603.1"/>
    </source>
</evidence>
<feature type="compositionally biased region" description="Basic and acidic residues" evidence="1">
    <location>
        <begin position="18"/>
        <end position="29"/>
    </location>
</feature>
<evidence type="ECO:0000256" key="1">
    <source>
        <dbReference type="SAM" id="MobiDB-lite"/>
    </source>
</evidence>
<evidence type="ECO:0000313" key="3">
    <source>
        <dbReference type="Proteomes" id="UP000271974"/>
    </source>
</evidence>
<name>A0A433STJ5_ELYCH</name>
<feature type="compositionally biased region" description="Low complexity" evidence="1">
    <location>
        <begin position="51"/>
        <end position="64"/>
    </location>
</feature>
<keyword evidence="3" id="KW-1185">Reference proteome</keyword>
<feature type="compositionally biased region" description="Acidic residues" evidence="1">
    <location>
        <begin position="223"/>
        <end position="232"/>
    </location>
</feature>
<dbReference type="Proteomes" id="UP000271974">
    <property type="component" value="Unassembled WGS sequence"/>
</dbReference>
<feature type="compositionally biased region" description="Polar residues" evidence="1">
    <location>
        <begin position="831"/>
        <end position="840"/>
    </location>
</feature>
<dbReference type="EMBL" id="RQTK01001044">
    <property type="protein sequence ID" value="RUS72603.1"/>
    <property type="molecule type" value="Genomic_DNA"/>
</dbReference>
<feature type="compositionally biased region" description="Basic and acidic residues" evidence="1">
    <location>
        <begin position="132"/>
        <end position="158"/>
    </location>
</feature>
<feature type="compositionally biased region" description="Basic and acidic residues" evidence="1">
    <location>
        <begin position="167"/>
        <end position="186"/>
    </location>
</feature>
<feature type="compositionally biased region" description="Polar residues" evidence="1">
    <location>
        <begin position="661"/>
        <end position="676"/>
    </location>
</feature>
<protein>
    <submittedName>
        <fullName evidence="2">Uncharacterized protein</fullName>
    </submittedName>
</protein>
<feature type="region of interest" description="Disordered" evidence="1">
    <location>
        <begin position="1"/>
        <end position="788"/>
    </location>
</feature>
<feature type="compositionally biased region" description="Low complexity" evidence="1">
    <location>
        <begin position="679"/>
        <end position="691"/>
    </location>
</feature>